<feature type="region of interest" description="Disordered" evidence="1">
    <location>
        <begin position="1"/>
        <end position="23"/>
    </location>
</feature>
<protein>
    <submittedName>
        <fullName evidence="2">Uncharacterized protein</fullName>
    </submittedName>
</protein>
<dbReference type="InterPro" id="IPR045386">
    <property type="entry name" value="DUF6525"/>
</dbReference>
<sequence length="100" mass="11181">MRRNLATRLRRRASRNPMRDYDRAPPPLRAWLADAILPWSPKSALRVYERALGRSGGDIAAALTELDRRETALVARDPLWRDACASVMPSGQDAAKAGRL</sequence>
<dbReference type="EMBL" id="FNQM01000062">
    <property type="protein sequence ID" value="SEB08185.1"/>
    <property type="molecule type" value="Genomic_DNA"/>
</dbReference>
<accession>A0A1H4GEZ4</accession>
<dbReference type="STRING" id="89524.SAMN05444370_1622"/>
<evidence type="ECO:0000313" key="3">
    <source>
        <dbReference type="Proteomes" id="UP000198703"/>
    </source>
</evidence>
<evidence type="ECO:0000256" key="1">
    <source>
        <dbReference type="SAM" id="MobiDB-lite"/>
    </source>
</evidence>
<evidence type="ECO:0000313" key="2">
    <source>
        <dbReference type="EMBL" id="SEB08185.1"/>
    </source>
</evidence>
<reference evidence="2 3" key="1">
    <citation type="submission" date="2016-10" db="EMBL/GenBank/DDBJ databases">
        <authorList>
            <person name="de Groot N.N."/>
        </authorList>
    </citation>
    <scope>NUCLEOTIDE SEQUENCE [LARGE SCALE GENOMIC DNA]</scope>
    <source>
        <strain evidence="2 3">DSM 15345</strain>
    </source>
</reference>
<dbReference type="RefSeq" id="WP_175479069.1">
    <property type="nucleotide sequence ID" value="NZ_FNQM01000062.1"/>
</dbReference>
<gene>
    <name evidence="2" type="ORF">SAMN05444370_1622</name>
</gene>
<dbReference type="Pfam" id="PF20135">
    <property type="entry name" value="DUF6525"/>
    <property type="match status" value="1"/>
</dbReference>
<keyword evidence="3" id="KW-1185">Reference proteome</keyword>
<name>A0A1H4GEZ4_9RHOB</name>
<proteinExistence type="predicted"/>
<dbReference type="Proteomes" id="UP000198703">
    <property type="component" value="Unassembled WGS sequence"/>
</dbReference>
<feature type="compositionally biased region" description="Basic residues" evidence="1">
    <location>
        <begin position="1"/>
        <end position="14"/>
    </location>
</feature>
<organism evidence="2 3">
    <name type="scientific">Rubrimonas cliftonensis</name>
    <dbReference type="NCBI Taxonomy" id="89524"/>
    <lineage>
        <taxon>Bacteria</taxon>
        <taxon>Pseudomonadati</taxon>
        <taxon>Pseudomonadota</taxon>
        <taxon>Alphaproteobacteria</taxon>
        <taxon>Rhodobacterales</taxon>
        <taxon>Paracoccaceae</taxon>
        <taxon>Rubrimonas</taxon>
    </lineage>
</organism>
<dbReference type="AlphaFoldDB" id="A0A1H4GEZ4"/>